<proteinExistence type="predicted"/>
<feature type="domain" description="EGF-like" evidence="5">
    <location>
        <begin position="598"/>
        <end position="636"/>
    </location>
</feature>
<dbReference type="PANTHER" id="PTHR22963:SF39">
    <property type="entry name" value="DUMPY"/>
    <property type="match status" value="1"/>
</dbReference>
<reference evidence="8" key="1">
    <citation type="submission" date="2025-08" db="UniProtKB">
        <authorList>
            <consortium name="RefSeq"/>
        </authorList>
    </citation>
    <scope>IDENTIFICATION</scope>
</reference>
<feature type="domain" description="EGF-like" evidence="5">
    <location>
        <begin position="3232"/>
        <end position="3270"/>
    </location>
</feature>
<feature type="domain" description="EGF-like" evidence="5">
    <location>
        <begin position="2281"/>
        <end position="2319"/>
    </location>
</feature>
<evidence type="ECO:0000259" key="6">
    <source>
        <dbReference type="PROSITE" id="PS51034"/>
    </source>
</evidence>
<evidence type="ECO:0000313" key="8">
    <source>
        <dbReference type="RefSeq" id="XP_033174638.1"/>
    </source>
</evidence>
<feature type="domain" description="EGF-like" evidence="5">
    <location>
        <begin position="74"/>
        <end position="112"/>
    </location>
</feature>
<evidence type="ECO:0000313" key="7">
    <source>
        <dbReference type="Proteomes" id="UP000515180"/>
    </source>
</evidence>
<feature type="domain" description="EGF-like" evidence="5">
    <location>
        <begin position="1968"/>
        <end position="2008"/>
    </location>
</feature>
<evidence type="ECO:0000259" key="5">
    <source>
        <dbReference type="PROSITE" id="PS50026"/>
    </source>
</evidence>
<feature type="domain" description="EGF-like" evidence="5">
    <location>
        <begin position="4736"/>
        <end position="4775"/>
    </location>
</feature>
<feature type="domain" description="EGF-like" evidence="5">
    <location>
        <begin position="1340"/>
        <end position="1378"/>
    </location>
</feature>
<accession>A0A6P8KZH9</accession>
<feature type="disulfide bond" evidence="2">
    <location>
        <begin position="2663"/>
        <end position="2673"/>
    </location>
</feature>
<feature type="domain" description="EGF-like" evidence="5">
    <location>
        <begin position="490"/>
        <end position="529"/>
    </location>
</feature>
<feature type="domain" description="EGF-like" evidence="5">
    <location>
        <begin position="3602"/>
        <end position="3639"/>
    </location>
</feature>
<feature type="disulfide bond" evidence="2">
    <location>
        <begin position="1608"/>
        <end position="1618"/>
    </location>
</feature>
<gene>
    <name evidence="8" type="primary">LOC100747316</name>
</gene>
<feature type="domain" description="EGF-like" evidence="5">
    <location>
        <begin position="3126"/>
        <end position="3164"/>
    </location>
</feature>
<feature type="domain" description="EGF-like" evidence="5">
    <location>
        <begin position="2660"/>
        <end position="2697"/>
    </location>
</feature>
<feature type="disulfide bond" evidence="2">
    <location>
        <begin position="1977"/>
        <end position="1994"/>
    </location>
</feature>
<keyword evidence="1 2" id="KW-1015">Disulfide bond</keyword>
<feature type="domain" description="EGF-like" evidence="5">
    <location>
        <begin position="707"/>
        <end position="745"/>
    </location>
</feature>
<feature type="domain" description="EGF-like" evidence="5">
    <location>
        <begin position="2386"/>
        <end position="2425"/>
    </location>
</feature>
<dbReference type="SMART" id="SM00181">
    <property type="entry name" value="EGF"/>
    <property type="match status" value="98"/>
</dbReference>
<keyword evidence="4" id="KW-1133">Transmembrane helix</keyword>
<comment type="caution">
    <text evidence="2">Lacks conserved residue(s) required for the propagation of feature annotation.</text>
</comment>
<feature type="domain" description="EGF-like" evidence="5">
    <location>
        <begin position="1651"/>
        <end position="1689"/>
    </location>
</feature>
<dbReference type="Pfam" id="PF21164">
    <property type="entry name" value="Dumpy_DPY"/>
    <property type="match status" value="39"/>
</dbReference>
<dbReference type="RefSeq" id="XP_033174638.1">
    <property type="nucleotide sequence ID" value="XM_033318747.1"/>
</dbReference>
<feature type="domain" description="EGF-like" evidence="5">
    <location>
        <begin position="2808"/>
        <end position="2846"/>
    </location>
</feature>
<keyword evidence="2" id="KW-0245">EGF-like domain</keyword>
<protein>
    <submittedName>
        <fullName evidence="8">Uncharacterized protein LOC100747316 isoform X1</fullName>
    </submittedName>
</protein>
<dbReference type="SMART" id="SM00274">
    <property type="entry name" value="FOLN"/>
    <property type="match status" value="29"/>
</dbReference>
<dbReference type="InterPro" id="IPR048407">
    <property type="entry name" value="Dumpy_DPY"/>
</dbReference>
<dbReference type="PROSITE" id="PS01186">
    <property type="entry name" value="EGF_2"/>
    <property type="match status" value="31"/>
</dbReference>
<feature type="domain" description="EGF-like" evidence="5">
    <location>
        <begin position="3019"/>
        <end position="3058"/>
    </location>
</feature>
<dbReference type="SMART" id="SM00241">
    <property type="entry name" value="ZP"/>
    <property type="match status" value="1"/>
</dbReference>
<feature type="domain" description="ZP" evidence="6">
    <location>
        <begin position="5581"/>
        <end position="5823"/>
    </location>
</feature>
<dbReference type="PANTHER" id="PTHR22963">
    <property type="entry name" value="ENDOGLIN-RELATED"/>
    <property type="match status" value="1"/>
</dbReference>
<dbReference type="InterPro" id="IPR001507">
    <property type="entry name" value="ZP_dom"/>
</dbReference>
<evidence type="ECO:0000256" key="4">
    <source>
        <dbReference type="SAM" id="Phobius"/>
    </source>
</evidence>
<dbReference type="InterPro" id="IPR009030">
    <property type="entry name" value="Growth_fac_rcpt_cys_sf"/>
</dbReference>
<feature type="disulfide bond" evidence="2">
    <location>
        <begin position="1822"/>
        <end position="1832"/>
    </location>
</feature>
<feature type="domain" description="EGF-like" evidence="5">
    <location>
        <begin position="1605"/>
        <end position="1642"/>
    </location>
</feature>
<feature type="disulfide bond" evidence="2">
    <location>
        <begin position="2032"/>
        <end position="2042"/>
    </location>
</feature>
<dbReference type="SUPFAM" id="SSF57184">
    <property type="entry name" value="Growth factor receptor domain"/>
    <property type="match status" value="1"/>
</dbReference>
<feature type="transmembrane region" description="Helical" evidence="4">
    <location>
        <begin position="5890"/>
        <end position="5917"/>
    </location>
</feature>
<keyword evidence="4" id="KW-0472">Membrane</keyword>
<feature type="disulfide bond" evidence="2">
    <location>
        <begin position="448"/>
        <end position="458"/>
    </location>
</feature>
<dbReference type="PROSITE" id="PS50026">
    <property type="entry name" value="EGF_3"/>
    <property type="match status" value="39"/>
</dbReference>
<dbReference type="GeneID" id="100747316"/>
<name>A0A6P8KZH9_BOMIM</name>
<sequence length="5954" mass="634534">MCRPECTLNSECPQDRACVNQKCVNPCPASCGSFASCVIRNHSPICACRPLYTGDPFTRCFPVPQSSPPTAVETSQPCLPSPCGPNSECRVVGGGPSCQCRPNFVGSPPNCRPECTVNSDCSPSQACVREKCTDPCPGSCGSNAQCMVLSHVPICSCFEGYTGDPFNGCNLTPVSPTGPTVVDLCALLPCGANARCNDGICTCLPEYQGDPYVGCRPECVLNGDCPQNKACLRNKCVDPCPGTCGVNAQCQTYNHVPMCSCPSGMVGNAFVQCNVVQETGKENPCSPSPCGPNSVCREINEQAVCSCVAGYLGSPPTCRPECTVSSDCPLTEACNNQKCVNPCPGTCGFRATCNVVNHNPVCSCPADLTGDPFVQCVLRPPVPVVPQNPCEPSPCGPNSECKVVNDAPSCSCSLEFIGTPPNCRPECASNSECPSQLACINQKCRDPCPGSCGANAECRVVSHTPMCVCPEDYTGDPFTQCAPRPPVPINISPCTPSPCGFNAICKEQNGVGSCSCLTDYMGNPYEGCRPECVVDTDCPSTLSCIRSKCQNPCPGTCGTNTECRVINHRPACTCIQGYTGNPFQYCTPIPQIEDETQNKDPCNPSPCGPNSQCSIVNGQGVCSCLAEFTGTPPMCRPECTLNSECPQDRACVNQKCVNPCPASCGTFATCVVRNHSPICACRESYTGDPFTICFPAPQATPPTAVQVTQPCLPSPCGPNSECRVVNGGPSCQCLPTYIGSPPNCRPECTVNSDCSPSQACMRERCRDPCPGSCGSNAQCMVLYHIPICSCFEGYTGDPFSNCYPAPIRPTEPNVVDSCASLPCGPNARCDNGVCTCLPEYQGDPYVGCRPECVLNTDCPLNRACIRNKCVDPCPGTCGLNAECRVYNHVPMCSCPSGMVGNAFVQCNILQDTVKGNPCSPSPCGPNSVCREINGQPVCSCVTGYLGAPPSCRPECTVSSDCPLTEACNNQKCVNPCPGSCGFRATCNVVNHNPICSCPPELSGDPFVQCVPRPPEPAVPQNPCEPSPCGPNAECRVVNDAPSCSCLSEFIGSPPNCRPECASNSECPSQLACVNQKCRDPCPGSCGTNAECRVVSHTPLCVCPSDYTGDPFTQCSPNPPVPVDRSPCTPSPCGFNAICKEQNGVGSCTCLADYVGNPYEGCRPECVVDTDCPSTQSCIRSRCQDPCPGTCGTNAECKVINHRPACTCIQGYSGNPFQHCALIREIEDETKYKDPCNPSSCGPNSQCRVVNGQAVCSCLPEYTGTPPMCRPECVLNSECPQDRACVNQKCMDPCPNSCGTFATCVVKSHSPICACRESYTGDPFIRCFPAPQAPPPTTVEATQPCLPSPCGPNSECRVVNGGPSCQCLSTYIGSPPNCRPECTVNSDCSPSKACMGEKCRDPCPGSCGFNAQCTVFNHVPMCSCIAGYTGDPFSQCNQLITPPEPTQTDLCNPSPCGPNAICNDGICSCMPDYYGDSTIGCRPECVLNNDCPRNKACVRNKCENPCVGACAPDAICDVVNHVPMCSCSPGFEGNAFAFCRPAIAELPSNPCNPSPCGSNSQCRVKNGQAVCSCVPGYLGNPPICRPECVVSSDCPPNESCSNQKCINPCVGSCGLGARCTVANRNPICHCPEGFTGDPFIRCLPLPPVQPEPINVCQPSPCGPNAQCQISGNSPSCSCLPEFIGSPPYCKPECISNSECPTNLACINQKCRDPCPGSCGANAECRIISHTPMCVCSSGFVGDPFVQCTPKPVIQDQEIEKLTPCVPSPCGSNAVCNEQNGAASCKCITDYIGNPYEGCRPECIVNSDCSADQACVRSKCQNPCPGFCGHNAMCQVVNHVPLCTCQSGYTGDPFVQCNFIQAPPEPADPCNPSPCGLNSLCRVFNGQAICSCSPTFLGSPPMCRPECTVSSECTTNRACKNLKCVDPCPGICGINARCEAINHSPICSCNVGYTGDPFVRCFKVPTVSEPVNPCVPSPCGPFSVCRVVGNADLPSCTCMDDYIGTPPNCRPQCTIDSECASNRACLRQKCTDPCPGSCGTGAECLVVNHMAVCTCPQGFTGDSFVNCFLESPPSPTAPQDACNPSPCGSNALCRDGTCTCLPEYHGDPYYGCRPECVQNPDCPLDKACNRNKCFDPCTGVCGQNAECVVINHTPMCSCPDGMSGNAFTACFPVKDPEIVQPCNPSPCGPNSRCQDISGQAVCSCAPGYIGNPPACRPECIVNSDCPLNEACVNLKCRDPCPGSCGVSARCQVVNHNPICSCPSIFTGDPFVRCLPKPEEPVQPTSPCQPSPCGPNAVCQVVNNSPSCSCKPEFIGVPPNCKPECISNSECGSHLACIERKCRDPCAGSCGSNAECHVVNHVPSCICSKDFTGDPFVQCIARQPDTTVVPRPCQPSPCGANAICREQNDLSSCTCLPEYIGNPYEGCRPECTRSSDCPSHLACIRSKCQNPCPGSCGSNTNCQVVNNLPVCTCIPQYTGDPYVNCVYKAPTIDEDERDVCQPSPCGPNSQCQKVNGQAVCSCQPQYVGTPPNCRPECVVNSECNSNLACINQKCRDPCPGTCGRNAQCKVVHHSPICSCGSGLTGDPFVYCFPVPMPKPEEPYPKDPCTPSPCGSNAMCKAVGETPVCTCINNYIGVPPNCRPQCSINSDCTADKACIREKCRDPCPGSCGVNARCTIVNHTPACTCPEGYTGDPFTSCSPTPPPIISEAPTDPCNPSPCGPNAQCNNGVCTCLPGYLGDPYTICRPECVINTDCSRNEACLLHKCRNPCVGTCGVNAECTVINHLPMCSCPRNMTGNAFVSCNPIQEITAVDLCNPSPCGSNSHCRPSNGQAVCSCVTGFKGSPPFCRAECIVSTDCPRNRACSNQKCIDPCLGACGLSAQCSVINHNPVCSCFEQYTGDPFIQCVPQIKEPDTPINPCQPSPCGPNARCQVTNNAPSCSCLPEFVGVPPYCKPECLSNTECSTQQACINQKCADPCPGSCGRNTECRTISHTPMCTCASNFTGNPFVQCTPQPIEDRPQKLNPCQPSPCGPNAICRESYGTARCTCLPDFYGNPYENCRPECIINADCPSNRACIRNKCQDPCPGTCGFNADCQVVNHIPICSCSSGYTGDPFTACSILKQPPVTSLTNPCEPSPCGPNSKCANVNGQATCSCLPDFKGTPPGCRPECVVSTECASNRACVNQKCVDPCPGVCGISARCEVFHHSPICSCDPRQTGDPFVKCFDVTTPSPPVPVNPCVPSPCGPFSQCQDIGGIPSCSCLPNYVGSAPNCRPECSINSDCTSDKACIREKCRDPCPGSCGTNAYCNVINHTPVCTCPTDYTGDPFTSCRLTPTPVLPVSPDPCNPSPCGPNALCRNGVCSCISEYRGDPYQGCRPECVQNSDCTFDRACSNNKCVDPCTGICGQNAECVVVNHIPTCSCVENHEGDPFTLCRPIRKRVKPCEPSPCGPNSVCREFGEQASCSCLSGYFGTPPSCRPECLVNSDCEQSRACVNERCQNPCENVCGQGALCNVRNHNPICSCPAQYSGDPFVSCFPMKPQYEEPSQDPCKPSPCGPNSQCTVSPDNKASCACMPEFVGSPPNCRPECLVNSECPSNQACVRQKCTDPCTGLCGTDALCQVTLHYIRCVCPEGYTGNPFAICSVASTPVEPPTPSRPCNPSPCGTNAYCRERHNTAYCECLPDFRGNPYEGCQPECLVNTDCPKSQACIRTKCQDPCPGTCGVGAICTVSNHIPICSCPLPTIGDAFTICHAVPQVPKDRDPCSPSPCGPNTICQKIGDSAVCKCLPGLQGVPSSVTGCHPECVISSDCPGDKACISNKCINPCTQNVCGIKATCQAINHSPLCSCTSPLIGNPFEECYTKIETDPCNPSPCGYNGECQVRNGVGVCIYPECVINSDCPRDKACFAQKCRDPCIGACGINSLCQTVNHKPVCSCPYGFTGNARIQCTVLTVEEPTVECTQNSECPNDKTCYNQKCVDPCTLDSCGFNSRCHVQMHRAVCVCNEGFTGNPQQYCGEIGCRGDSDCPLTQSCINNECIDACSVTQCGVNAFCRSDGYHRPRCYCSDGYIGNPYQTCERPECVSDNDCPSSLACRDSKCVNPCDCPPSAQCFVINHRPICRCPPGYVGNPYTSCLMEPIEPQPQCQVDGDCPSKLGCFNGVCKDPCVETKPCIAGAKCTVVDTLPMRTMVCECLQNFAGDATVACIPVDKKIEAICKSDTQCSSNMACLNERCINPCIINPCASNAECSVQNHYRQCHCSRGTAGDPFVNCYRDTDSFPECTTNADCATNEACISQLCQSPCVSTQCGLNAECITVNHHPTCRCQQNYAGDPQVQCFKPECKSDSDCPYDKTCLRDNCVTPCLVEDIACGRGAECIAVSHRAQCVCPRGTQGDPRIACISTVCHYNEDCADHEACDRLNRVCRPVCEDDTCADTAKCVARDHQPKCTCPLGTTGNPYVECSGVPIEAECKEDSECPAYYACINSKCQDPCLSSNMCSGEQECKVLNTVPLRTMICTCPANTITDVNGLCKEIGVLQCHQDQDCNDSDKCVGGTCIEACLTTQCGVNAQCVATGICHCAPGFTGNPYIECGRLPIPLPPVRPECYANSECSDDKRCINSLCVNPCVVKDPCGKNALCHANNHNPVCRCPANYIGDPRSNCVPPEIVAECTSNSDCAGNAACVNNLCINPCNCGPNAKCNVVDHYPSCVCPPGYSGNPQLGCFKLDCESDSECNSAATCYNGQCVNPCILENKCAINAECYGQNHRAICRCGPGYLGNPEVHCERVECSADHDCPRNLACDSGRCVNPCLEDSPCAQNAICYIQDHVATCRCPENIPAGNPYSYCTHHPTTTFDEPECRIDIDCADKLVCIKNKCIDPCPVIKPCLQNARCNVLDTVPVRTMTCTCPEGWTTDVDGVCRPIQIAIIGTCTTNDECSDTESCINRQCRNPCNCGTNAACTVRNHKPICSCEEGYQGNPDIACYSVECTRDSECALDKSCVNNNCVNPCLISDNCGVNAECFPNNHKADCRCRNGYHGNPLDRCRVIGCYSNGDCPGDHSCINMQCINPCVHSNPCSSRAECRVFNHLPICRCPPHHTGNPYIACKPEERPECKEDSDCPNLLACFDNKCQNPCTVVQPCSDPSECKVLPTSPVRTMVCVCPSGYVSSGSGTCRPTKPILEIECTNDSDCPSEKSCVNAVCKNPCACGPNAKCSVANHKPICSCVLGYDGNPDLVCTKVAGCRTDGDCSGSHACVQHNCVPVCSPLITTCGKDAQCNGINHKAICECPPGYGGNPRVSCVLLGCKSNSDCPTNKACINERCENPCGINPCTGNMDCNVYNHVVECACPPGYIGDTKVGCTKLTEKCKADNECPSQTACFNGECINPCVKIEPCGINADCKVLDTSPVRTMICECIPGYRGNAVVRCDKTNVCPVAKGQIVDEYGNCVCPPGSAKDETEVCIPCRKQSGMIINDEGYCVCALENGMIIDEYGRCVCPIHHGYRLDANGYCKLVDIIECKHDDDCADNRFCDKTSQTCEDPCSTQLCGLYALCNATRHQAICICINGYIGNAYTQCYDKNRWRTDFPRPEMVVSCLSDGVQVEIHLHDQEFDGVLYVKGHSKDEQCRRVVSIPAETMHKTEIFKVAFGNCGLIHVNGQASFVLVIQKHPKLMTYKTQAYHIKCIYQTGEQNVTLGFNVSMLTTAGTIANTGPPPVCLMKIVTQSGNEINSAEIGDNLMLQVEVQPSTIYGGFARNCVAKTMEDNLENEYIVTDENGCATDPTIFGEWEQDPETQTLMASFNAFKFPSSDNIRFQCNIRVCFGRCQPVNCRGYNAFGRRRRDVSSETNDTSLSITDSFEGQLREEITIQSNLIFTLERREERFTADPAEITSAQRVEDICVSTVGFVIALVITALLALVAVAIAVSCWLMAYRRQPKTAGPLPHPPEFPNPLFTTESVAEPSPDYHLS</sequence>
<feature type="domain" description="EGF-like" evidence="5">
    <location>
        <begin position="2493"/>
        <end position="2531"/>
    </location>
</feature>
<feature type="domain" description="EGF-like" evidence="5">
    <location>
        <begin position="3542"/>
        <end position="3581"/>
    </location>
</feature>
<feature type="domain" description="EGF-like" evidence="5">
    <location>
        <begin position="3755"/>
        <end position="3791"/>
    </location>
</feature>
<dbReference type="SUPFAM" id="SSF90148">
    <property type="entry name" value="DPY module"/>
    <property type="match status" value="30"/>
</dbReference>
<dbReference type="InterPro" id="IPR000742">
    <property type="entry name" value="EGF"/>
</dbReference>
<dbReference type="InterPro" id="IPR001881">
    <property type="entry name" value="EGF-like_Ca-bd_dom"/>
</dbReference>
<feature type="domain" description="EGF-like" evidence="5">
    <location>
        <begin position="2601"/>
        <end position="2639"/>
    </location>
</feature>
<feature type="domain" description="EGF-like" evidence="5">
    <location>
        <begin position="1546"/>
        <end position="1584"/>
    </location>
</feature>
<dbReference type="SMART" id="SM00179">
    <property type="entry name" value="EGF_CA"/>
    <property type="match status" value="13"/>
</dbReference>
<feature type="disulfide bond" evidence="2">
    <location>
        <begin position="3605"/>
        <end position="3615"/>
    </location>
</feature>
<keyword evidence="7" id="KW-1185">Reference proteome</keyword>
<feature type="domain" description="EGF-like" evidence="5">
    <location>
        <begin position="4614"/>
        <end position="4653"/>
    </location>
</feature>
<feature type="domain" description="EGF-like" evidence="5">
    <location>
        <begin position="1231"/>
        <end position="1269"/>
    </location>
</feature>
<dbReference type="Proteomes" id="UP000515180">
    <property type="component" value="Unplaced"/>
</dbReference>
<dbReference type="SMART" id="SM00286">
    <property type="entry name" value="PTI"/>
    <property type="match status" value="16"/>
</dbReference>
<dbReference type="PROSITE" id="PS51034">
    <property type="entry name" value="ZP_2"/>
    <property type="match status" value="1"/>
</dbReference>
<feature type="domain" description="EGF-like" evidence="5">
    <location>
        <begin position="4032"/>
        <end position="4071"/>
    </location>
</feature>
<dbReference type="GO" id="GO:0005509">
    <property type="term" value="F:calcium ion binding"/>
    <property type="evidence" value="ECO:0007669"/>
    <property type="project" value="InterPro"/>
</dbReference>
<feature type="domain" description="EGF-like" evidence="5">
    <location>
        <begin position="1819"/>
        <end position="1856"/>
    </location>
</feature>
<feature type="domain" description="EGF-like" evidence="5">
    <location>
        <begin position="3650"/>
        <end position="3689"/>
    </location>
</feature>
<dbReference type="InterPro" id="IPR003645">
    <property type="entry name" value="Fol_N"/>
</dbReference>
<evidence type="ECO:0000256" key="2">
    <source>
        <dbReference type="PROSITE-ProRule" id="PRU00076"/>
    </source>
</evidence>
<feature type="domain" description="EGF-like" evidence="5">
    <location>
        <begin position="914"/>
        <end position="952"/>
    </location>
</feature>
<feature type="domain" description="EGF-like" evidence="5">
    <location>
        <begin position="3972"/>
        <end position="4010"/>
    </location>
</feature>
<feature type="domain" description="EGF-like" evidence="5">
    <location>
        <begin position="2029"/>
        <end position="2063"/>
    </location>
</feature>
<feature type="domain" description="EGF-like" evidence="5">
    <location>
        <begin position="1123"/>
        <end position="1162"/>
    </location>
</feature>
<feature type="domain" description="EGF-like" evidence="5">
    <location>
        <begin position="1864"/>
        <end position="1902"/>
    </location>
</feature>
<feature type="region of interest" description="Disordered" evidence="3">
    <location>
        <begin position="5925"/>
        <end position="5954"/>
    </location>
</feature>
<feature type="domain" description="EGF-like" evidence="5">
    <location>
        <begin position="2913"/>
        <end position="2951"/>
    </location>
</feature>
<organism evidence="7 8">
    <name type="scientific">Bombus impatiens</name>
    <name type="common">Bumblebee</name>
    <dbReference type="NCBI Taxonomy" id="132113"/>
    <lineage>
        <taxon>Eukaryota</taxon>
        <taxon>Metazoa</taxon>
        <taxon>Ecdysozoa</taxon>
        <taxon>Arthropoda</taxon>
        <taxon>Hexapoda</taxon>
        <taxon>Insecta</taxon>
        <taxon>Pterygota</taxon>
        <taxon>Neoptera</taxon>
        <taxon>Endopterygota</taxon>
        <taxon>Hymenoptera</taxon>
        <taxon>Apocrita</taxon>
        <taxon>Aculeata</taxon>
        <taxon>Apoidea</taxon>
        <taxon>Anthophila</taxon>
        <taxon>Apidae</taxon>
        <taxon>Bombus</taxon>
        <taxon>Pyrobombus</taxon>
    </lineage>
</organism>
<feature type="domain" description="EGF-like" evidence="5">
    <location>
        <begin position="281"/>
        <end position="319"/>
    </location>
</feature>
<feature type="domain" description="EGF-like" evidence="5">
    <location>
        <begin position="445"/>
        <end position="482"/>
    </location>
</feature>
<feature type="domain" description="EGF-like" evidence="5">
    <location>
        <begin position="386"/>
        <end position="424"/>
    </location>
</feature>
<evidence type="ECO:0000256" key="3">
    <source>
        <dbReference type="SAM" id="MobiDB-lite"/>
    </source>
</evidence>
<dbReference type="OrthoDB" id="4405280at2759"/>
<feature type="domain" description="EGF-like" evidence="5">
    <location>
        <begin position="2176"/>
        <end position="2214"/>
    </location>
</feature>
<feature type="domain" description="EGF-like" evidence="5">
    <location>
        <begin position="1019"/>
        <end position="1057"/>
    </location>
</feature>
<keyword evidence="4" id="KW-0812">Transmembrane</keyword>
<evidence type="ECO:0000256" key="1">
    <source>
        <dbReference type="ARBA" id="ARBA00023157"/>
    </source>
</evidence>
<feature type="domain" description="EGF-like" evidence="5">
    <location>
        <begin position="3436"/>
        <end position="3474"/>
    </location>
</feature>